<protein>
    <submittedName>
        <fullName evidence="3">DUF948 domain-containing protein</fullName>
    </submittedName>
</protein>
<keyword evidence="2" id="KW-0472">Membrane</keyword>
<feature type="region of interest" description="Disordered" evidence="1">
    <location>
        <begin position="141"/>
        <end position="161"/>
    </location>
</feature>
<dbReference type="PANTHER" id="PTHR40070:SF1">
    <property type="entry name" value="UPF0478 PROTEIN YTXG"/>
    <property type="match status" value="1"/>
</dbReference>
<dbReference type="Pfam" id="PF06103">
    <property type="entry name" value="DUF948"/>
    <property type="match status" value="1"/>
</dbReference>
<proteinExistence type="predicted"/>
<evidence type="ECO:0000313" key="3">
    <source>
        <dbReference type="EMBL" id="MFC4712085.1"/>
    </source>
</evidence>
<accession>A0ABV9MBA5</accession>
<comment type="caution">
    <text evidence="3">The sequence shown here is derived from an EMBL/GenBank/DDBJ whole genome shotgun (WGS) entry which is preliminary data.</text>
</comment>
<evidence type="ECO:0000256" key="1">
    <source>
        <dbReference type="SAM" id="MobiDB-lite"/>
    </source>
</evidence>
<name>A0ABV9MBA5_9BACL</name>
<keyword evidence="4" id="KW-1185">Reference proteome</keyword>
<dbReference type="InterPro" id="IPR009293">
    <property type="entry name" value="UPF0478"/>
</dbReference>
<evidence type="ECO:0000313" key="4">
    <source>
        <dbReference type="Proteomes" id="UP001595932"/>
    </source>
</evidence>
<evidence type="ECO:0000256" key="2">
    <source>
        <dbReference type="SAM" id="Phobius"/>
    </source>
</evidence>
<gene>
    <name evidence="3" type="ORF">ACFO5U_04425</name>
</gene>
<organism evidence="3 4">
    <name type="scientific">Planococcus dechangensis</name>
    <dbReference type="NCBI Taxonomy" id="1176255"/>
    <lineage>
        <taxon>Bacteria</taxon>
        <taxon>Bacillati</taxon>
        <taxon>Bacillota</taxon>
        <taxon>Bacilli</taxon>
        <taxon>Bacillales</taxon>
        <taxon>Caryophanaceae</taxon>
        <taxon>Planococcus</taxon>
    </lineage>
</organism>
<feature type="transmembrane region" description="Helical" evidence="2">
    <location>
        <begin position="6"/>
        <end position="29"/>
    </location>
</feature>
<dbReference type="RefSeq" id="WP_377277035.1">
    <property type="nucleotide sequence ID" value="NZ_JBHSGL010000005.1"/>
</dbReference>
<sequence length="161" mass="17675">MDPIIWLYIAIGIIVLGLVVAAIGAFLLIKGMKEPMKEMKGSADNLKGRVDKLMLETTHLQHTTAELKEDIQQKTEKITYVIDAAKGTKNSVLDMNAVVRNITAGISTKVDHDPAHAAQVNQWSNTAVGLLSYLDKNKAPVQSNTHYNPEPDAIQQPPQSY</sequence>
<keyword evidence="2" id="KW-0812">Transmembrane</keyword>
<reference evidence="4" key="1">
    <citation type="journal article" date="2019" name="Int. J. Syst. Evol. Microbiol.">
        <title>The Global Catalogue of Microorganisms (GCM) 10K type strain sequencing project: providing services to taxonomists for standard genome sequencing and annotation.</title>
        <authorList>
            <consortium name="The Broad Institute Genomics Platform"/>
            <consortium name="The Broad Institute Genome Sequencing Center for Infectious Disease"/>
            <person name="Wu L."/>
            <person name="Ma J."/>
        </authorList>
    </citation>
    <scope>NUCLEOTIDE SEQUENCE [LARGE SCALE GENOMIC DNA]</scope>
    <source>
        <strain evidence="4">CGMCC 1.12151</strain>
    </source>
</reference>
<dbReference type="Proteomes" id="UP001595932">
    <property type="component" value="Unassembled WGS sequence"/>
</dbReference>
<dbReference type="PANTHER" id="PTHR40070">
    <property type="entry name" value="UPF0478 PROTEIN YTXG"/>
    <property type="match status" value="1"/>
</dbReference>
<dbReference type="EMBL" id="JBHSGL010000005">
    <property type="protein sequence ID" value="MFC4712085.1"/>
    <property type="molecule type" value="Genomic_DNA"/>
</dbReference>
<keyword evidence="2" id="KW-1133">Transmembrane helix</keyword>